<dbReference type="InterPro" id="IPR002563">
    <property type="entry name" value="Flavin_Rdtase-like_dom"/>
</dbReference>
<comment type="caution">
    <text evidence="4">The sequence shown here is derived from an EMBL/GenBank/DDBJ whole genome shotgun (WGS) entry which is preliminary data.</text>
</comment>
<dbReference type="SMART" id="SM00903">
    <property type="entry name" value="Flavin_Reduct"/>
    <property type="match status" value="1"/>
</dbReference>
<name>A0A1A3N3Q2_MYCAS</name>
<gene>
    <name evidence="4" type="ORF">A5636_04850</name>
</gene>
<evidence type="ECO:0000259" key="3">
    <source>
        <dbReference type="SMART" id="SM00903"/>
    </source>
</evidence>
<comment type="similarity">
    <text evidence="1">Belongs to the non-flavoprotein flavin reductase family.</text>
</comment>
<dbReference type="AlphaFoldDB" id="A0A1A3N3Q2"/>
<keyword evidence="5" id="KW-1185">Reference proteome</keyword>
<dbReference type="InterPro" id="IPR012349">
    <property type="entry name" value="Split_barrel_FMN-bd"/>
</dbReference>
<dbReference type="InterPro" id="IPR050268">
    <property type="entry name" value="NADH-dep_flavin_reductase"/>
</dbReference>
<dbReference type="EMBL" id="LZLQ01000080">
    <property type="protein sequence ID" value="OBK15684.1"/>
    <property type="molecule type" value="Genomic_DNA"/>
</dbReference>
<dbReference type="PANTHER" id="PTHR30466:SF15">
    <property type="entry name" value="POSSIBLE OXIDOREDUCTASE"/>
    <property type="match status" value="1"/>
</dbReference>
<dbReference type="GO" id="GO:0042602">
    <property type="term" value="F:riboflavin reductase (NADPH) activity"/>
    <property type="evidence" value="ECO:0007669"/>
    <property type="project" value="TreeGrafter"/>
</dbReference>
<dbReference type="Proteomes" id="UP000093629">
    <property type="component" value="Unassembled WGS sequence"/>
</dbReference>
<dbReference type="SUPFAM" id="SSF50475">
    <property type="entry name" value="FMN-binding split barrel"/>
    <property type="match status" value="1"/>
</dbReference>
<dbReference type="GO" id="GO:0010181">
    <property type="term" value="F:FMN binding"/>
    <property type="evidence" value="ECO:0007669"/>
    <property type="project" value="InterPro"/>
</dbReference>
<organism evidence="4 5">
    <name type="scientific">Mycobacterium asiaticum</name>
    <dbReference type="NCBI Taxonomy" id="1790"/>
    <lineage>
        <taxon>Bacteria</taxon>
        <taxon>Bacillati</taxon>
        <taxon>Actinomycetota</taxon>
        <taxon>Actinomycetes</taxon>
        <taxon>Mycobacteriales</taxon>
        <taxon>Mycobacteriaceae</taxon>
        <taxon>Mycobacterium</taxon>
    </lineage>
</organism>
<accession>A0A1A3N3Q2</accession>
<dbReference type="Gene3D" id="2.30.110.10">
    <property type="entry name" value="Electron Transport, Fmn-binding Protein, Chain A"/>
    <property type="match status" value="1"/>
</dbReference>
<evidence type="ECO:0000256" key="2">
    <source>
        <dbReference type="ARBA" id="ARBA00023002"/>
    </source>
</evidence>
<sequence length="199" mass="21645">MSEADIQTHDVEVIDESFDDLMAMLDTPVFVVTTQADGNPSGCLVAFATQTSVQPPSFMVGLPLADGIHQMASRSEYLAVHVLPRRQHALAELFGCQGDQQGDPFAHCAWRGGPLGMPILDDAAAWFVGRTLSRSEVADHVAYLLEPVAGWAPQSSEELLYLSDIDDVDPGQEAPPRLYSGDRSEATRKYGVRFTLDVP</sequence>
<evidence type="ECO:0000313" key="4">
    <source>
        <dbReference type="EMBL" id="OBK15684.1"/>
    </source>
</evidence>
<protein>
    <submittedName>
        <fullName evidence="4">Oxidoreductase</fullName>
    </submittedName>
</protein>
<proteinExistence type="inferred from homology"/>
<evidence type="ECO:0000256" key="1">
    <source>
        <dbReference type="ARBA" id="ARBA00008898"/>
    </source>
</evidence>
<feature type="domain" description="Flavin reductase like" evidence="3">
    <location>
        <begin position="22"/>
        <end position="168"/>
    </location>
</feature>
<reference evidence="5" key="1">
    <citation type="submission" date="2016-06" db="EMBL/GenBank/DDBJ databases">
        <authorList>
            <person name="Sutton G."/>
            <person name="Brinkac L."/>
            <person name="Sanka R."/>
            <person name="Adams M."/>
            <person name="Lau E."/>
            <person name="Garcia-Basteiro A."/>
            <person name="Lopez-Varela E."/>
            <person name="Palencia S."/>
        </authorList>
    </citation>
    <scope>NUCLEOTIDE SEQUENCE [LARGE SCALE GENOMIC DNA]</scope>
    <source>
        <strain evidence="5">1245139.5</strain>
    </source>
</reference>
<dbReference type="Pfam" id="PF01613">
    <property type="entry name" value="Flavin_Reduct"/>
    <property type="match status" value="1"/>
</dbReference>
<evidence type="ECO:0000313" key="5">
    <source>
        <dbReference type="Proteomes" id="UP000093629"/>
    </source>
</evidence>
<dbReference type="PANTHER" id="PTHR30466">
    <property type="entry name" value="FLAVIN REDUCTASE"/>
    <property type="match status" value="1"/>
</dbReference>
<keyword evidence="2" id="KW-0560">Oxidoreductase</keyword>